<keyword evidence="14" id="KW-1185">Reference proteome</keyword>
<evidence type="ECO:0000259" key="12">
    <source>
        <dbReference type="Pfam" id="PF00122"/>
    </source>
</evidence>
<feature type="transmembrane region" description="Helical" evidence="11">
    <location>
        <begin position="1205"/>
        <end position="1228"/>
    </location>
</feature>
<evidence type="ECO:0000256" key="2">
    <source>
        <dbReference type="ARBA" id="ARBA00006000"/>
    </source>
</evidence>
<dbReference type="InterPro" id="IPR036412">
    <property type="entry name" value="HAD-like_sf"/>
</dbReference>
<dbReference type="NCBIfam" id="TIGR01657">
    <property type="entry name" value="P-ATPase-V"/>
    <property type="match status" value="1"/>
</dbReference>
<dbReference type="InterPro" id="IPR008250">
    <property type="entry name" value="ATPase_P-typ_transduc_dom_A_sf"/>
</dbReference>
<feature type="transmembrane region" description="Helical" evidence="11">
    <location>
        <begin position="469"/>
        <end position="488"/>
    </location>
</feature>
<evidence type="ECO:0000313" key="13">
    <source>
        <dbReference type="EMBL" id="DAZ98290.1"/>
    </source>
</evidence>
<organism evidence="13 14">
    <name type="scientific">Lagenidium giganteum</name>
    <dbReference type="NCBI Taxonomy" id="4803"/>
    <lineage>
        <taxon>Eukaryota</taxon>
        <taxon>Sar</taxon>
        <taxon>Stramenopiles</taxon>
        <taxon>Oomycota</taxon>
        <taxon>Peronosporomycetes</taxon>
        <taxon>Pythiales</taxon>
        <taxon>Pythiaceae</taxon>
    </lineage>
</organism>
<evidence type="ECO:0000256" key="4">
    <source>
        <dbReference type="ARBA" id="ARBA00022723"/>
    </source>
</evidence>
<dbReference type="PRINTS" id="PR00119">
    <property type="entry name" value="CATATPASE"/>
</dbReference>
<feature type="transmembrane region" description="Helical" evidence="11">
    <location>
        <begin position="705"/>
        <end position="727"/>
    </location>
</feature>
<accession>A0AAV2YWB6</accession>
<dbReference type="InterPro" id="IPR023298">
    <property type="entry name" value="ATPase_P-typ_TM_dom_sf"/>
</dbReference>
<dbReference type="InterPro" id="IPR006544">
    <property type="entry name" value="P-type_TPase_V"/>
</dbReference>
<dbReference type="SFLD" id="SFLDF00027">
    <property type="entry name" value="p-type_atpase"/>
    <property type="match status" value="1"/>
</dbReference>
<dbReference type="SUPFAM" id="SSF56784">
    <property type="entry name" value="HAD-like"/>
    <property type="match status" value="1"/>
</dbReference>
<feature type="domain" description="P-type ATPase A" evidence="12">
    <location>
        <begin position="532"/>
        <end position="653"/>
    </location>
</feature>
<dbReference type="GO" id="GO:0016020">
    <property type="term" value="C:membrane"/>
    <property type="evidence" value="ECO:0007669"/>
    <property type="project" value="UniProtKB-SubCell"/>
</dbReference>
<evidence type="ECO:0000313" key="14">
    <source>
        <dbReference type="Proteomes" id="UP001146120"/>
    </source>
</evidence>
<feature type="transmembrane region" description="Helical" evidence="11">
    <location>
        <begin position="1175"/>
        <end position="1193"/>
    </location>
</feature>
<dbReference type="InterPro" id="IPR044492">
    <property type="entry name" value="P_typ_ATPase_HD_dom"/>
</dbReference>
<feature type="transmembrane region" description="Helical" evidence="11">
    <location>
        <begin position="184"/>
        <end position="203"/>
    </location>
</feature>
<dbReference type="SUPFAM" id="SSF81653">
    <property type="entry name" value="Calcium ATPase, transduction domain A"/>
    <property type="match status" value="1"/>
</dbReference>
<evidence type="ECO:0000256" key="7">
    <source>
        <dbReference type="ARBA" id="ARBA00022842"/>
    </source>
</evidence>
<keyword evidence="6" id="KW-0067">ATP-binding</keyword>
<evidence type="ECO:0000256" key="6">
    <source>
        <dbReference type="ARBA" id="ARBA00022840"/>
    </source>
</evidence>
<dbReference type="InterPro" id="IPR023299">
    <property type="entry name" value="ATPase_P-typ_cyto_dom_N"/>
</dbReference>
<dbReference type="Pfam" id="PF00122">
    <property type="entry name" value="E1-E2_ATPase"/>
    <property type="match status" value="1"/>
</dbReference>
<dbReference type="Proteomes" id="UP001146120">
    <property type="component" value="Unassembled WGS sequence"/>
</dbReference>
<dbReference type="SFLD" id="SFLDS00003">
    <property type="entry name" value="Haloacid_Dehalogenase"/>
    <property type="match status" value="1"/>
</dbReference>
<dbReference type="PROSITE" id="PS00154">
    <property type="entry name" value="ATPASE_E1_E2"/>
    <property type="match status" value="1"/>
</dbReference>
<reference evidence="13" key="1">
    <citation type="submission" date="2022-11" db="EMBL/GenBank/DDBJ databases">
        <authorList>
            <person name="Morgan W.R."/>
            <person name="Tartar A."/>
        </authorList>
    </citation>
    <scope>NUCLEOTIDE SEQUENCE</scope>
    <source>
        <strain evidence="13">ARSEF 373</strain>
    </source>
</reference>
<dbReference type="PANTHER" id="PTHR45630">
    <property type="entry name" value="CATION-TRANSPORTING ATPASE-RELATED"/>
    <property type="match status" value="1"/>
</dbReference>
<feature type="transmembrane region" description="Helical" evidence="11">
    <location>
        <begin position="1379"/>
        <end position="1402"/>
    </location>
</feature>
<reference evidence="13" key="2">
    <citation type="journal article" date="2023" name="Microbiol Resour">
        <title>Decontamination and Annotation of the Draft Genome Sequence of the Oomycete Lagenidium giganteum ARSEF 373.</title>
        <authorList>
            <person name="Morgan W.R."/>
            <person name="Tartar A."/>
        </authorList>
    </citation>
    <scope>NUCLEOTIDE SEQUENCE</scope>
    <source>
        <strain evidence="13">ARSEF 373</strain>
    </source>
</reference>
<protein>
    <recommendedName>
        <fullName evidence="12">P-type ATPase A domain-containing protein</fullName>
    </recommendedName>
</protein>
<evidence type="ECO:0000256" key="5">
    <source>
        <dbReference type="ARBA" id="ARBA00022741"/>
    </source>
</evidence>
<feature type="transmembrane region" description="Helical" evidence="11">
    <location>
        <begin position="275"/>
        <end position="293"/>
    </location>
</feature>
<dbReference type="SFLD" id="SFLDG00002">
    <property type="entry name" value="C1.7:_P-type_atpase_like"/>
    <property type="match status" value="1"/>
</dbReference>
<dbReference type="GO" id="GO:0016887">
    <property type="term" value="F:ATP hydrolysis activity"/>
    <property type="evidence" value="ECO:0007669"/>
    <property type="project" value="InterPro"/>
</dbReference>
<dbReference type="InterPro" id="IPR059000">
    <property type="entry name" value="ATPase_P-type_domA"/>
</dbReference>
<feature type="transmembrane region" description="Helical" evidence="11">
    <location>
        <begin position="309"/>
        <end position="332"/>
    </location>
</feature>
<sequence>MQSQANFPACAVNHAPVYYCCQYGNNKEVFTKFHRPTGDALDAYFDAGWKLPRKVNFPDAFYTPKSPEFEYTEPDTVCRMQRIVMSDGSVKDELQCGPGTKISDSMGGRIVTNASVPATALDATVYFTSHTNPRNNNATFPIGAVCTSLMTASGQVDHAAKANCTTAPPANVFQINTFTEGPLLFIYGAYGLLLALLVLWVPVRSYMAVLFASRATLGPVKTRENMVKLFDENSNGLAMPMLTKRRDSEVELRANAETVEQVGYRDTLAGAFVRWYFIILTIGLFPIMIIVILDSNHKFQPMLFDPVNVLIIVYMVIWLVTTVWLSLIVIYYHRLGNFFRVREPLDRCQYVNMFNPEATEIMLADRSGVSGCVAKIESFLFRRARTGYEKTIEVKFTEDGHRFVEFQHLRYIYDEFYGKFVPGTIPLPETFEQFLEQSEGLNEVEYCRRLATVGKNSIEVPMPTMMQSIVQEVVSFFYIYELMCYYVWYFTGYWNVTVVNTAIIIGVMTINIVSRRRMMANILKMTRYASGVAVRREGIWQTIKSSELVPGDLVRVVENWVLPCDLVLIKGNVLCDESSLTGESMPVQKFPIPTNSHEVYDPDDHSGKKHTLFAGAKTLASGRSATTAVAGQKTDEVLALVTFTGAHTVRGQLIQSILYPALVRFKYDEHLKACIVFLFCYGLIAAYIAMKFLMDNAGLSNTLFAFVYGMFMLSAVLSPLIPVVLTVSQANASKRLLAKGIFALNPQRIALAGKIRVFAFDKTGTITKEGLDFRGCMPVQVNASERRTTSHIATFLPEFSDMTSPHLNLMMKFALATCHAVGYMDEKLVGNEVEVKMFQSTTWKLVEEILADERTGHDEIRTIVESPDQKYALEIIKRYEFDNHRMSMSVVVEDLQTRRRFVFCKGSYEKIKDIATSSSLPNDYTLQAEKLAKDGCYVLGVAFKEISGSDTELLHQSRDEIENGLCLLGLIMFQNELKEDSANVISELKNGDIRAVMITGDNAMTGCYIARASGMVRGTSRVILGDIMAVNAQGGKALVWKDVDTQEVLSNREIHKLMENGVESDSIELAVTGVAFNYLSKMGELSKLLFRIRIFSRMTPAGKADCVAEMMAAGAVTGMCGDGGNDCGALRIAHVGVALSDADASVVSPFTSCNKSISAVLTLCKEGRCSLATSFANIKFLIIYGLVGCGLRFTMYSNAVFMSEWAFIFGDGFVLVFLSYAISLAKPLDTLGKQRPTSSLVGATTILSMLGQEVIHVVFLVIGVNMLTNQPWYCPFNPQNVDLTKWWQLQDSHLATTIFLMITPQQMIGAFAYSLGSRFRQPIWRNYVLVGYFVTLLMFLISLSLGEPSRVTDQFRIASSTNVIGLPDIPMPRDYRQNLLLLSIANMVVIVLFEHVVILGPVRTFFRTRFHRDTLRLRL</sequence>
<comment type="subcellular location">
    <subcellularLocation>
        <location evidence="1">Membrane</location>
        <topology evidence="1">Multi-pass membrane protein</topology>
    </subcellularLocation>
</comment>
<evidence type="ECO:0000256" key="10">
    <source>
        <dbReference type="ARBA" id="ARBA00023136"/>
    </source>
</evidence>
<comment type="similarity">
    <text evidence="2">Belongs to the cation transport ATPase (P-type) (TC 3.A.3) family. Type V subfamily.</text>
</comment>
<evidence type="ECO:0000256" key="1">
    <source>
        <dbReference type="ARBA" id="ARBA00004141"/>
    </source>
</evidence>
<proteinExistence type="inferred from homology"/>
<feature type="transmembrane region" description="Helical" evidence="11">
    <location>
        <begin position="673"/>
        <end position="693"/>
    </location>
</feature>
<evidence type="ECO:0000256" key="8">
    <source>
        <dbReference type="ARBA" id="ARBA00022967"/>
    </source>
</evidence>
<dbReference type="PROSITE" id="PS01229">
    <property type="entry name" value="COF_2"/>
    <property type="match status" value="1"/>
</dbReference>
<keyword evidence="9 11" id="KW-1133">Transmembrane helix</keyword>
<feature type="transmembrane region" description="Helical" evidence="11">
    <location>
        <begin position="494"/>
        <end position="514"/>
    </location>
</feature>
<dbReference type="InterPro" id="IPR023214">
    <property type="entry name" value="HAD_sf"/>
</dbReference>
<dbReference type="InterPro" id="IPR001757">
    <property type="entry name" value="P_typ_ATPase"/>
</dbReference>
<dbReference type="GO" id="GO:0046872">
    <property type="term" value="F:metal ion binding"/>
    <property type="evidence" value="ECO:0007669"/>
    <property type="project" value="UniProtKB-KW"/>
</dbReference>
<comment type="caution">
    <text evidence="13">The sequence shown here is derived from an EMBL/GenBank/DDBJ whole genome shotgun (WGS) entry which is preliminary data.</text>
</comment>
<dbReference type="InterPro" id="IPR018303">
    <property type="entry name" value="ATPase_P-typ_P_site"/>
</dbReference>
<dbReference type="Gene3D" id="2.70.150.10">
    <property type="entry name" value="Calcium-transporting ATPase, cytoplasmic transduction domain A"/>
    <property type="match status" value="1"/>
</dbReference>
<dbReference type="PANTHER" id="PTHR45630:SF11">
    <property type="entry name" value="CATION-TRANSPORTING P-TYPE ATPASE N-TERMINAL DOMAIN-CONTAINING PROTEIN"/>
    <property type="match status" value="1"/>
</dbReference>
<feature type="transmembrane region" description="Helical" evidence="11">
    <location>
        <begin position="1240"/>
        <end position="1262"/>
    </location>
</feature>
<evidence type="ECO:0000256" key="9">
    <source>
        <dbReference type="ARBA" id="ARBA00022989"/>
    </source>
</evidence>
<dbReference type="SUPFAM" id="SSF81660">
    <property type="entry name" value="Metal cation-transporting ATPase, ATP-binding domain N"/>
    <property type="match status" value="1"/>
</dbReference>
<gene>
    <name evidence="13" type="ORF">N0F65_008876</name>
</gene>
<keyword evidence="10 11" id="KW-0472">Membrane</keyword>
<evidence type="ECO:0000256" key="3">
    <source>
        <dbReference type="ARBA" id="ARBA00022692"/>
    </source>
</evidence>
<dbReference type="Gene3D" id="3.40.1110.10">
    <property type="entry name" value="Calcium-transporting ATPase, cytoplasmic domain N"/>
    <property type="match status" value="1"/>
</dbReference>
<dbReference type="Gene3D" id="3.40.50.1000">
    <property type="entry name" value="HAD superfamily/HAD-like"/>
    <property type="match status" value="1"/>
</dbReference>
<keyword evidence="7" id="KW-0460">Magnesium</keyword>
<dbReference type="EMBL" id="DAKRPA010000110">
    <property type="protein sequence ID" value="DAZ98290.1"/>
    <property type="molecule type" value="Genomic_DNA"/>
</dbReference>
<keyword evidence="3 11" id="KW-0812">Transmembrane</keyword>
<keyword evidence="5" id="KW-0547">Nucleotide-binding</keyword>
<dbReference type="Pfam" id="PF13246">
    <property type="entry name" value="Cation_ATPase"/>
    <property type="match status" value="1"/>
</dbReference>
<dbReference type="SUPFAM" id="SSF81665">
    <property type="entry name" value="Calcium ATPase, transmembrane domain M"/>
    <property type="match status" value="1"/>
</dbReference>
<keyword evidence="4" id="KW-0479">Metal-binding</keyword>
<dbReference type="NCBIfam" id="TIGR01494">
    <property type="entry name" value="ATPase_P-type"/>
    <property type="match status" value="1"/>
</dbReference>
<dbReference type="GO" id="GO:0005524">
    <property type="term" value="F:ATP binding"/>
    <property type="evidence" value="ECO:0007669"/>
    <property type="project" value="UniProtKB-KW"/>
</dbReference>
<evidence type="ECO:0000256" key="11">
    <source>
        <dbReference type="SAM" id="Phobius"/>
    </source>
</evidence>
<feature type="transmembrane region" description="Helical" evidence="11">
    <location>
        <begin position="1327"/>
        <end position="1346"/>
    </location>
</feature>
<dbReference type="GO" id="GO:0140358">
    <property type="term" value="F:P-type transmembrane transporter activity"/>
    <property type="evidence" value="ECO:0007669"/>
    <property type="project" value="InterPro"/>
</dbReference>
<dbReference type="GO" id="GO:0019829">
    <property type="term" value="F:ATPase-coupled monoatomic cation transmembrane transporter activity"/>
    <property type="evidence" value="ECO:0007669"/>
    <property type="project" value="TreeGrafter"/>
</dbReference>
<keyword evidence="8" id="KW-1278">Translocase</keyword>
<name>A0AAV2YWB6_9STRA</name>
<feature type="transmembrane region" description="Helical" evidence="11">
    <location>
        <begin position="1294"/>
        <end position="1315"/>
    </location>
</feature>